<organism evidence="2 3">
    <name type="scientific">Clathrus columnatus</name>
    <dbReference type="NCBI Taxonomy" id="1419009"/>
    <lineage>
        <taxon>Eukaryota</taxon>
        <taxon>Fungi</taxon>
        <taxon>Dikarya</taxon>
        <taxon>Basidiomycota</taxon>
        <taxon>Agaricomycotina</taxon>
        <taxon>Agaricomycetes</taxon>
        <taxon>Phallomycetidae</taxon>
        <taxon>Phallales</taxon>
        <taxon>Clathraceae</taxon>
        <taxon>Clathrus</taxon>
    </lineage>
</organism>
<name>A0AAV5A4S5_9AGAM</name>
<protein>
    <submittedName>
        <fullName evidence="2">Uncharacterized protein</fullName>
    </submittedName>
</protein>
<sequence>MTTFRVSQWAPANETESDLIAERLNLNGNILGGVGYGKREINSKMTMITNDSLQGVHATLYFICLNLLLAQRRKHPKVSWTMIAYITLNFILGSIGNAANIKFNEMVFIDDRDFPGGPNAYFQDENSVTINVLAYAVYIVNTWTQDGLLGNSYTDSSSSLNYNISLKKQV</sequence>
<proteinExistence type="predicted"/>
<reference evidence="2" key="1">
    <citation type="submission" date="2021-10" db="EMBL/GenBank/DDBJ databases">
        <title>De novo Genome Assembly of Clathrus columnatus (Basidiomycota, Fungi) Using Illumina and Nanopore Sequence Data.</title>
        <authorList>
            <person name="Ogiso-Tanaka E."/>
            <person name="Itagaki H."/>
            <person name="Hosoya T."/>
            <person name="Hosaka K."/>
        </authorList>
    </citation>
    <scope>NUCLEOTIDE SEQUENCE</scope>
    <source>
        <strain evidence="2">MO-923</strain>
    </source>
</reference>
<keyword evidence="3" id="KW-1185">Reference proteome</keyword>
<accession>A0AAV5A4S5</accession>
<feature type="transmembrane region" description="Helical" evidence="1">
    <location>
        <begin position="52"/>
        <end position="70"/>
    </location>
</feature>
<keyword evidence="1" id="KW-1133">Transmembrane helix</keyword>
<keyword evidence="1" id="KW-0472">Membrane</keyword>
<gene>
    <name evidence="2" type="ORF">Clacol_001091</name>
</gene>
<dbReference type="EMBL" id="BPWL01000002">
    <property type="protein sequence ID" value="GJJ06895.1"/>
    <property type="molecule type" value="Genomic_DNA"/>
</dbReference>
<feature type="transmembrane region" description="Helical" evidence="1">
    <location>
        <begin position="82"/>
        <end position="99"/>
    </location>
</feature>
<evidence type="ECO:0000313" key="2">
    <source>
        <dbReference type="EMBL" id="GJJ06895.1"/>
    </source>
</evidence>
<evidence type="ECO:0000313" key="3">
    <source>
        <dbReference type="Proteomes" id="UP001050691"/>
    </source>
</evidence>
<comment type="caution">
    <text evidence="2">The sequence shown here is derived from an EMBL/GenBank/DDBJ whole genome shotgun (WGS) entry which is preliminary data.</text>
</comment>
<evidence type="ECO:0000256" key="1">
    <source>
        <dbReference type="SAM" id="Phobius"/>
    </source>
</evidence>
<keyword evidence="1" id="KW-0812">Transmembrane</keyword>
<dbReference type="Proteomes" id="UP001050691">
    <property type="component" value="Unassembled WGS sequence"/>
</dbReference>
<dbReference type="AlphaFoldDB" id="A0AAV5A4S5"/>